<dbReference type="Gene3D" id="2.30.30.100">
    <property type="match status" value="1"/>
</dbReference>
<dbReference type="STRING" id="1705394.SP60_03230"/>
<evidence type="ECO:0000313" key="4">
    <source>
        <dbReference type="Proteomes" id="UP000058020"/>
    </source>
</evidence>
<dbReference type="OrthoDB" id="9807064at2"/>
<gene>
    <name evidence="3" type="ORF">SP60_03230</name>
</gene>
<keyword evidence="4" id="KW-1185">Reference proteome</keyword>
<dbReference type="InterPro" id="IPR004143">
    <property type="entry name" value="BPL_LPL_catalytic"/>
</dbReference>
<dbReference type="NCBIfam" id="TIGR00121">
    <property type="entry name" value="birA_ligase"/>
    <property type="match status" value="1"/>
</dbReference>
<dbReference type="GO" id="GO:0005737">
    <property type="term" value="C:cytoplasm"/>
    <property type="evidence" value="ECO:0007669"/>
    <property type="project" value="TreeGrafter"/>
</dbReference>
<proteinExistence type="predicted"/>
<dbReference type="InterPro" id="IPR004408">
    <property type="entry name" value="Biotin_CoA_COase_ligase"/>
</dbReference>
<dbReference type="PANTHER" id="PTHR12835:SF5">
    <property type="entry name" value="BIOTIN--PROTEIN LIGASE"/>
    <property type="match status" value="1"/>
</dbReference>
<accession>A0A0M4P8M6</accession>
<evidence type="ECO:0000256" key="1">
    <source>
        <dbReference type="ARBA" id="ARBA00022598"/>
    </source>
</evidence>
<protein>
    <submittedName>
        <fullName evidence="3">Biotin--acetyl-CoA-carboxylase ligase</fullName>
    </submittedName>
</protein>
<dbReference type="InterPro" id="IPR045864">
    <property type="entry name" value="aa-tRNA-synth_II/BPL/LPL"/>
</dbReference>
<dbReference type="GO" id="GO:0004077">
    <property type="term" value="F:biotin--[biotin carboxyl-carrier protein] ligase activity"/>
    <property type="evidence" value="ECO:0007669"/>
    <property type="project" value="InterPro"/>
</dbReference>
<dbReference type="CDD" id="cd16442">
    <property type="entry name" value="BPL"/>
    <property type="match status" value="1"/>
</dbReference>
<dbReference type="AlphaFoldDB" id="A0A0M4P8M6"/>
<reference evidence="3 4" key="1">
    <citation type="journal article" date="2015" name="Genome Announc.">
        <title>Genome Sequence of 'Candidatus Thioglobus autotrophica' Strain EF1, a Chemoautotroph from the SUP05 Clade of Marine Gammaproteobacteria.</title>
        <authorList>
            <person name="Shah V."/>
            <person name="Morris R.M."/>
        </authorList>
    </citation>
    <scope>NUCLEOTIDE SEQUENCE [LARGE SCALE GENOMIC DNA]</scope>
    <source>
        <strain evidence="3 4">EF1</strain>
    </source>
</reference>
<dbReference type="KEGG" id="tho:SP60_03230"/>
<evidence type="ECO:0000313" key="3">
    <source>
        <dbReference type="EMBL" id="ALE52322.1"/>
    </source>
</evidence>
<dbReference type="EMBL" id="CP010552">
    <property type="protein sequence ID" value="ALE52322.1"/>
    <property type="molecule type" value="Genomic_DNA"/>
</dbReference>
<feature type="domain" description="BPL/LPL catalytic" evidence="2">
    <location>
        <begin position="12"/>
        <end position="186"/>
    </location>
</feature>
<keyword evidence="1 3" id="KW-0436">Ligase</keyword>
<name>A0A0M4P8M6_9GAMM</name>
<dbReference type="SUPFAM" id="SSF55681">
    <property type="entry name" value="Class II aaRS and biotin synthetases"/>
    <property type="match status" value="1"/>
</dbReference>
<organism evidence="3 4">
    <name type="scientific">Candidatus Thioglobus autotrophicus</name>
    <dbReference type="NCBI Taxonomy" id="1705394"/>
    <lineage>
        <taxon>Bacteria</taxon>
        <taxon>Pseudomonadati</taxon>
        <taxon>Pseudomonadota</taxon>
        <taxon>Gammaproteobacteria</taxon>
        <taxon>Candidatus Pseudothioglobaceae</taxon>
        <taxon>Candidatus Thioglobus</taxon>
    </lineage>
</organism>
<dbReference type="PANTHER" id="PTHR12835">
    <property type="entry name" value="BIOTIN PROTEIN LIGASE"/>
    <property type="match status" value="1"/>
</dbReference>
<dbReference type="Gene3D" id="3.30.930.10">
    <property type="entry name" value="Bira Bifunctional Protein, Domain 2"/>
    <property type="match status" value="1"/>
</dbReference>
<dbReference type="PROSITE" id="PS51733">
    <property type="entry name" value="BPL_LPL_CATALYTIC"/>
    <property type="match status" value="1"/>
</dbReference>
<dbReference type="Proteomes" id="UP000058020">
    <property type="component" value="Chromosome"/>
</dbReference>
<evidence type="ECO:0000259" key="2">
    <source>
        <dbReference type="PROSITE" id="PS51733"/>
    </source>
</evidence>
<sequence>MANYSNLAAQIKPAVECFAFDSIASTNDYLSALAFSQTTQICITSEQTQGKGQYDRSWLSQKDASVLLSIRHVFGVDLSLNGLSLVIGLGVVSALEALGISQVKLKWPNDVFVGQKKLAGILIENTLQGQYQSVVIGLGLNYDLRQNFECDSPWIDLASIIQKPPAIEDLSALLINHILKNCQLFASHGLAYFLKSWQQVDYLTNKQVELDINNQKLIGVVKGINSQGMLIVEVNGQLIEVCSSKQIRLI</sequence>
<dbReference type="RefSeq" id="WP_053951263.1">
    <property type="nucleotide sequence ID" value="NZ_CP010552.1"/>
</dbReference>
<dbReference type="Pfam" id="PF03099">
    <property type="entry name" value="BPL_LplA_LipB"/>
    <property type="match status" value="1"/>
</dbReference>